<dbReference type="InterPro" id="IPR036058">
    <property type="entry name" value="Kazal_dom_sf"/>
</dbReference>
<dbReference type="Pfam" id="PF00050">
    <property type="entry name" value="Kazal_1"/>
    <property type="match status" value="2"/>
</dbReference>
<dbReference type="InterPro" id="IPR036857">
    <property type="entry name" value="Thyroglobulin_1_sf"/>
</dbReference>
<accession>A0ABM4CK59</accession>
<dbReference type="Proteomes" id="UP001652625">
    <property type="component" value="Chromosome 09"/>
</dbReference>
<feature type="domain" description="Kazal-like" evidence="7">
    <location>
        <begin position="1488"/>
        <end position="1544"/>
    </location>
</feature>
<evidence type="ECO:0000256" key="1">
    <source>
        <dbReference type="ARBA" id="ARBA00022690"/>
    </source>
</evidence>
<keyword evidence="3 4" id="KW-1015">Disulfide bond</keyword>
<feature type="domain" description="Kazal-like" evidence="7">
    <location>
        <begin position="1051"/>
        <end position="1102"/>
    </location>
</feature>
<comment type="caution">
    <text evidence="4">Lacks conserved residue(s) required for the propagation of feature annotation.</text>
</comment>
<name>A0ABM4CK59_HYDVU</name>
<dbReference type="InterPro" id="IPR002350">
    <property type="entry name" value="Kazal_dom"/>
</dbReference>
<evidence type="ECO:0000256" key="5">
    <source>
        <dbReference type="SAM" id="SignalP"/>
    </source>
</evidence>
<evidence type="ECO:0000313" key="8">
    <source>
        <dbReference type="Proteomes" id="UP001652625"/>
    </source>
</evidence>
<dbReference type="InterPro" id="IPR000716">
    <property type="entry name" value="Thyroglobulin_1"/>
</dbReference>
<feature type="disulfide bond" evidence="4">
    <location>
        <begin position="70"/>
        <end position="90"/>
    </location>
</feature>
<dbReference type="PANTHER" id="PTHR10913:SF45">
    <property type="entry name" value="FOLLISTATIN, ISOFORM A-RELATED"/>
    <property type="match status" value="1"/>
</dbReference>
<dbReference type="SMART" id="SM00280">
    <property type="entry name" value="KAZAL"/>
    <property type="match status" value="14"/>
</dbReference>
<feature type="domain" description="Kazal-like" evidence="7">
    <location>
        <begin position="272"/>
        <end position="321"/>
    </location>
</feature>
<evidence type="ECO:0000256" key="2">
    <source>
        <dbReference type="ARBA" id="ARBA00022900"/>
    </source>
</evidence>
<reference evidence="9" key="1">
    <citation type="submission" date="2025-08" db="UniProtKB">
        <authorList>
            <consortium name="RefSeq"/>
        </authorList>
    </citation>
    <scope>IDENTIFICATION</scope>
</reference>
<evidence type="ECO:0000259" key="7">
    <source>
        <dbReference type="PROSITE" id="PS51465"/>
    </source>
</evidence>
<feature type="domain" description="Kazal-like" evidence="7">
    <location>
        <begin position="606"/>
        <end position="662"/>
    </location>
</feature>
<feature type="domain" description="Kazal-like" evidence="7">
    <location>
        <begin position="672"/>
        <end position="723"/>
    </location>
</feature>
<dbReference type="GeneID" id="101241534"/>
<dbReference type="PROSITE" id="PS51465">
    <property type="entry name" value="KAZAL_2"/>
    <property type="match status" value="12"/>
</dbReference>
<feature type="chain" id="PRO_5047004704" evidence="5">
    <location>
        <begin position="23"/>
        <end position="1697"/>
    </location>
</feature>
<dbReference type="SMART" id="SM00211">
    <property type="entry name" value="TY"/>
    <property type="match status" value="2"/>
</dbReference>
<evidence type="ECO:0000259" key="6">
    <source>
        <dbReference type="PROSITE" id="PS51162"/>
    </source>
</evidence>
<dbReference type="SUPFAM" id="SSF57610">
    <property type="entry name" value="Thyroglobulin type-1 domain"/>
    <property type="match status" value="2"/>
</dbReference>
<proteinExistence type="predicted"/>
<sequence>MYFSGLNFILIFCFVLLKKCYCQDGNFESKCFKHFKEVNDGLSLLGQFVPSCEPDGRYSKKQCHENYCFCVNQETGEKLKNAERSEDIICEDLNLRIYGKVVLPNPVLLNESCLRMTVREDILCQVEECDIPIVAQLEVKNPLVNSDGTILYEIVLKNPKLTPHIIEAVLNNGWCKSQHEQVWIKYGDFNNDVAHNITPLPKQSVLKFDVKLIEYKDSETEICPKDVPIVSCGLNPCKKLSCVDYPAAVCKPNYCGGCTAEFFVGETKVDCKNTSCNDICPLLYDPKCASNGVEYSNLCSFQLAQCKDNTITLAKDGPCQTDLRIYGKLVLPNPAILKGSCLSITIKENILCGMKKCDIPIIDIIEARNPVVSSDGEIFYEFILKNPKSTPHVIEAVLNNGWCKGQHEKVWVKYGDYKNDALYIINPLPNLTVLEVDIKMKEYVRSETACEKLAAKKKLPGSFVPKCNADGSFEKQQCHSSTGFCWCAHPKTGIAIDGTSTTRDQIPFECNSVIAFSPSCIKNCEKDYNPVCGSNDETYTNVCELRNAQCHDSTIKYAYSGKCAECSGPISACGFKPCARLFCNDYPEAVCKPNFCGGCNAEFFNNGVKVECENKTCLKFCPFDYNPKCGSNGVEYPNLCHLEIAQCKDNSIILANNGPCQTDYSDVGQEIVPETSSCQIACPEEGTPVCGTDYYTYPNLCMLKNAQCQNQTIKYVHNGSCIECSDDVPTPACGFKPCNKLTCLDYPEAVCKPNYCGDCKADFYLDGKKVQCNNTKCNKECPLNEYKPKCGSNGVQYMSLCFIEVAQCEDNSLMIEFDGQCSNECPEDAPTPACGFKPCDKLTCLDYPDAVCKPNYCGGCKAAFYLDGKKVQCNNTKCNKECPDDEDNPKCGSNGVQYKNLCSILVAQCEDNNLMIEFDGPCQKAIEVSGSVILPQGATLKEGSCLMLTLQEAIKCDEVCDIPVLASYNISDPHVSTSGTIQYKMAFNYLKLMPFTIKAEINNGWCSDPDTSKRYGDFYTKFSHTIHPLPNQAKVDFNVTVIEFKNPRPSDTPEITCVQPCSNEHKPVCGSDGKTYINLCEFSNAQCKNKDLSIKHYFTCKDDIEIVLKTIEVSGLVKFPQNISLKPSSCLSMTLHEGLYCKGITCNIPVLASYHANNLNVDASHTIHYKMSFNYSIPTSYIVRAVVNNGWCKDNDNSIKYGDYHNEYTHTIHPLLNQEKIDFDVTLVEYKDPLDECLEKSTECIRNKCQDSTCPGFPLATCVFNKCSCVAEFYINGSKVNCISEYQPAVASDNSEISNEILVENSCAFKCTDNYDPVCGSDRRTHSSLCTMLFSACSTNSKIFKIHNGVCGHCKTACTRELMPQCGSDGITYTNKCEMEKKICESNGQVKNAYNGSCDKPYCPDVCTGEFSPQCGSDRKTYNNMCMLQTASCSSSGKIKFLHEGQCQKCLQICTKEWDPYCGSDDETYGNLCLMNHAICESAGSLQIKYAGSCSSPTCPKSCPQGGVKVCGTDNNTYINLCELQKITCQNKEVYLNYIGECRGKCLSSMCQIEEVSSICGSDGQTYSRCLFRRAQCLAGGEIRVAYKENCRKTCGGQKMPVRCKNSCSSVFCPSYPSATCIVDRCNSCQAKFMLLSKDVTNDCGSVCNEVCNTVFDPICANNGLTYENECFLNVARCKSKGKIKLAYRGECKLNYL</sequence>
<feature type="domain" description="Kazal-like" evidence="7">
    <location>
        <begin position="874"/>
        <end position="924"/>
    </location>
</feature>
<feature type="domain" description="Thyroglobulin type-1" evidence="6">
    <location>
        <begin position="28"/>
        <end position="90"/>
    </location>
</feature>
<dbReference type="PROSITE" id="PS51162">
    <property type="entry name" value="THYROGLOBULIN_1_2"/>
    <property type="match status" value="2"/>
</dbReference>
<dbReference type="Gene3D" id="4.10.800.10">
    <property type="entry name" value="Thyroglobulin type-1"/>
    <property type="match status" value="2"/>
</dbReference>
<dbReference type="Pfam" id="PF07648">
    <property type="entry name" value="Kazal_2"/>
    <property type="match status" value="11"/>
</dbReference>
<dbReference type="CDD" id="cd00104">
    <property type="entry name" value="KAZAL_FS"/>
    <property type="match status" value="12"/>
</dbReference>
<feature type="domain" description="Kazal-like" evidence="7">
    <location>
        <begin position="1301"/>
        <end position="1353"/>
    </location>
</feature>
<dbReference type="CDD" id="cd00191">
    <property type="entry name" value="TY"/>
    <property type="match status" value="2"/>
</dbReference>
<keyword evidence="1" id="KW-0646">Protease inhibitor</keyword>
<dbReference type="Pfam" id="PF00086">
    <property type="entry name" value="Thyroglobulin_1"/>
    <property type="match status" value="2"/>
</dbReference>
<keyword evidence="5" id="KW-0732">Signal</keyword>
<organism evidence="8 9">
    <name type="scientific">Hydra vulgaris</name>
    <name type="common">Hydra</name>
    <name type="synonym">Hydra attenuata</name>
    <dbReference type="NCBI Taxonomy" id="6087"/>
    <lineage>
        <taxon>Eukaryota</taxon>
        <taxon>Metazoa</taxon>
        <taxon>Cnidaria</taxon>
        <taxon>Hydrozoa</taxon>
        <taxon>Hydroidolina</taxon>
        <taxon>Anthoathecata</taxon>
        <taxon>Aplanulata</taxon>
        <taxon>Hydridae</taxon>
        <taxon>Hydra</taxon>
    </lineage>
</organism>
<feature type="signal peptide" evidence="5">
    <location>
        <begin position="1"/>
        <end position="22"/>
    </location>
</feature>
<gene>
    <name evidence="9" type="primary">LOC101241534</name>
</gene>
<dbReference type="InterPro" id="IPR048719">
    <property type="entry name" value="CFAI_KAZAL"/>
</dbReference>
<evidence type="ECO:0000256" key="3">
    <source>
        <dbReference type="ARBA" id="ARBA00023157"/>
    </source>
</evidence>
<dbReference type="InterPro" id="IPR050653">
    <property type="entry name" value="Prot_Inhib_GrowthFact_Antg"/>
</dbReference>
<dbReference type="Gene3D" id="3.30.60.30">
    <property type="match status" value="14"/>
</dbReference>
<protein>
    <submittedName>
        <fullName evidence="9">Uncharacterized protein LOC101241534 isoform X4</fullName>
    </submittedName>
</protein>
<feature type="domain" description="Kazal-like" evidence="7">
    <location>
        <begin position="514"/>
        <end position="565"/>
    </location>
</feature>
<dbReference type="PROSITE" id="PS00484">
    <property type="entry name" value="THYROGLOBULIN_1_1"/>
    <property type="match status" value="2"/>
</dbReference>
<feature type="domain" description="Kazal-like" evidence="7">
    <location>
        <begin position="1392"/>
        <end position="1449"/>
    </location>
</feature>
<evidence type="ECO:0000313" key="9">
    <source>
        <dbReference type="RefSeq" id="XP_065662149.1"/>
    </source>
</evidence>
<feature type="domain" description="Kazal-like" evidence="7">
    <location>
        <begin position="1354"/>
        <end position="1389"/>
    </location>
</feature>
<feature type="domain" description="Kazal-like" evidence="7">
    <location>
        <begin position="1645"/>
        <end position="1694"/>
    </location>
</feature>
<feature type="domain" description="Thyroglobulin type-1" evidence="6">
    <location>
        <begin position="447"/>
        <end position="520"/>
    </location>
</feature>
<feature type="domain" description="Kazal-like" evidence="7">
    <location>
        <begin position="773"/>
        <end position="823"/>
    </location>
</feature>
<dbReference type="Pfam" id="PF21287">
    <property type="entry name" value="Kazal_CFAI"/>
    <property type="match status" value="1"/>
</dbReference>
<evidence type="ECO:0000256" key="4">
    <source>
        <dbReference type="PROSITE-ProRule" id="PRU00500"/>
    </source>
</evidence>
<dbReference type="PANTHER" id="PTHR10913">
    <property type="entry name" value="FOLLISTATIN-RELATED"/>
    <property type="match status" value="1"/>
</dbReference>
<dbReference type="RefSeq" id="XP_065662149.1">
    <property type="nucleotide sequence ID" value="XM_065806077.1"/>
</dbReference>
<dbReference type="SUPFAM" id="SSF100895">
    <property type="entry name" value="Kazal-type serine protease inhibitors"/>
    <property type="match status" value="14"/>
</dbReference>
<keyword evidence="8" id="KW-1185">Reference proteome</keyword>
<feature type="disulfide bond" evidence="4">
    <location>
        <begin position="478"/>
        <end position="485"/>
    </location>
</feature>
<keyword evidence="2" id="KW-0722">Serine protease inhibitor</keyword>